<gene>
    <name evidence="1" type="ORF">RFH988_LOCUS12556</name>
</gene>
<evidence type="ECO:0000313" key="1">
    <source>
        <dbReference type="EMBL" id="CAF0969578.1"/>
    </source>
</evidence>
<dbReference type="InterPro" id="IPR011989">
    <property type="entry name" value="ARM-like"/>
</dbReference>
<dbReference type="AlphaFoldDB" id="A0A814EIJ8"/>
<proteinExistence type="predicted"/>
<sequence length="540" mass="64368">MENNFEQFITTLQTSSSYNDKLCEIRYILEKQNSELLSSFISQFYQSILILEHWTWQLFSQNFHQWIEKPNYLELFSTLALFNKNLIFNYEDIEANTKCSLLFPETIDCINAIFEKFEKTNDENDPFISIVSLWYDNLYNFLHVYPEFEMSTIIIHINHYMARNYIMTDQYKFYLNQLRQSPLSQSIFTTKQLFYIKTCSFFVSQYLFAKAPDFPYTPEELMHHFGVDYIQIILLHTYTIESWSTQLLSCITRLTALFSACCWWGGEKGSQIKIVFPIELATCEYIDALIRIIDYKLFYQSITIQRSNDPTILLDIILFRILNIAQNGDFLWYLRSKISLSDTLFTIAKISPCDRMRLCIYVIFGEILYDESLKDLKIFNSASSLFFNILEEAWQHPSKKFHQVPILLILKCLLNLSKIDAFQQQIADTNKLSFLIEICNQYPLVYDILWALSFNHDIQEQLRLNISFITKLIYLPKESDNKIRKIAYRILWNLEINHEDRTILIIDNKKKFEIMISYSHKDKIFCTQLYNELINIDYHL</sequence>
<accession>A0A814EIJ8</accession>
<dbReference type="EMBL" id="CAJNOO010000526">
    <property type="protein sequence ID" value="CAF0969578.1"/>
    <property type="molecule type" value="Genomic_DNA"/>
</dbReference>
<evidence type="ECO:0000313" key="2">
    <source>
        <dbReference type="Proteomes" id="UP000663882"/>
    </source>
</evidence>
<dbReference type="SUPFAM" id="SSF48371">
    <property type="entry name" value="ARM repeat"/>
    <property type="match status" value="1"/>
</dbReference>
<reference evidence="1" key="1">
    <citation type="submission" date="2021-02" db="EMBL/GenBank/DDBJ databases">
        <authorList>
            <person name="Nowell W R."/>
        </authorList>
    </citation>
    <scope>NUCLEOTIDE SEQUENCE</scope>
</reference>
<dbReference type="InterPro" id="IPR016024">
    <property type="entry name" value="ARM-type_fold"/>
</dbReference>
<dbReference type="OrthoDB" id="10052270at2759"/>
<organism evidence="1 2">
    <name type="scientific">Rotaria sordida</name>
    <dbReference type="NCBI Taxonomy" id="392033"/>
    <lineage>
        <taxon>Eukaryota</taxon>
        <taxon>Metazoa</taxon>
        <taxon>Spiralia</taxon>
        <taxon>Gnathifera</taxon>
        <taxon>Rotifera</taxon>
        <taxon>Eurotatoria</taxon>
        <taxon>Bdelloidea</taxon>
        <taxon>Philodinida</taxon>
        <taxon>Philodinidae</taxon>
        <taxon>Rotaria</taxon>
    </lineage>
</organism>
<dbReference type="Proteomes" id="UP000663882">
    <property type="component" value="Unassembled WGS sequence"/>
</dbReference>
<name>A0A814EIJ8_9BILA</name>
<protein>
    <submittedName>
        <fullName evidence="1">Uncharacterized protein</fullName>
    </submittedName>
</protein>
<comment type="caution">
    <text evidence="1">The sequence shown here is derived from an EMBL/GenBank/DDBJ whole genome shotgun (WGS) entry which is preliminary data.</text>
</comment>
<dbReference type="Gene3D" id="1.25.10.10">
    <property type="entry name" value="Leucine-rich Repeat Variant"/>
    <property type="match status" value="1"/>
</dbReference>